<gene>
    <name evidence="2" type="ORF">DWX31_10870</name>
</gene>
<comment type="caution">
    <text evidence="2">The sequence shown here is derived from an EMBL/GenBank/DDBJ whole genome shotgun (WGS) entry which is preliminary data.</text>
</comment>
<name>A0A3E3DN58_9FIRM</name>
<evidence type="ECO:0000256" key="1">
    <source>
        <dbReference type="SAM" id="MobiDB-lite"/>
    </source>
</evidence>
<evidence type="ECO:0000313" key="2">
    <source>
        <dbReference type="EMBL" id="RGD70741.1"/>
    </source>
</evidence>
<sequence>MRAGAEKNTGRTITGSRTTVRGATGSRTAGSRTTVSKTTTSSPTTSSPTTSSPPPRTAITGTNTGRRLILRIHSLKSRAAWRWLP</sequence>
<reference evidence="2 3" key="1">
    <citation type="submission" date="2018-08" db="EMBL/GenBank/DDBJ databases">
        <title>A genome reference for cultivated species of the human gut microbiota.</title>
        <authorList>
            <person name="Zou Y."/>
            <person name="Xue W."/>
            <person name="Luo G."/>
        </authorList>
    </citation>
    <scope>NUCLEOTIDE SEQUENCE [LARGE SCALE GENOMIC DNA]</scope>
    <source>
        <strain evidence="2 3">AF19-13AC</strain>
    </source>
</reference>
<protein>
    <submittedName>
        <fullName evidence="2">Uncharacterized protein</fullName>
    </submittedName>
</protein>
<feature type="compositionally biased region" description="Low complexity" evidence="1">
    <location>
        <begin position="31"/>
        <end position="50"/>
    </location>
</feature>
<dbReference type="Proteomes" id="UP000261023">
    <property type="component" value="Unassembled WGS sequence"/>
</dbReference>
<accession>A0A3E3DN58</accession>
<dbReference type="EMBL" id="QTJW01000006">
    <property type="protein sequence ID" value="RGD70741.1"/>
    <property type="molecule type" value="Genomic_DNA"/>
</dbReference>
<dbReference type="AlphaFoldDB" id="A0A3E3DN58"/>
<proteinExistence type="predicted"/>
<feature type="compositionally biased region" description="Polar residues" evidence="1">
    <location>
        <begin position="10"/>
        <end position="30"/>
    </location>
</feature>
<organism evidence="2 3">
    <name type="scientific">Hungatella hathewayi</name>
    <dbReference type="NCBI Taxonomy" id="154046"/>
    <lineage>
        <taxon>Bacteria</taxon>
        <taxon>Bacillati</taxon>
        <taxon>Bacillota</taxon>
        <taxon>Clostridia</taxon>
        <taxon>Lachnospirales</taxon>
        <taxon>Lachnospiraceae</taxon>
        <taxon>Hungatella</taxon>
    </lineage>
</organism>
<evidence type="ECO:0000313" key="3">
    <source>
        <dbReference type="Proteomes" id="UP000261023"/>
    </source>
</evidence>
<feature type="region of interest" description="Disordered" evidence="1">
    <location>
        <begin position="1"/>
        <end position="65"/>
    </location>
</feature>